<dbReference type="InterPro" id="IPR052383">
    <property type="entry name" value="Anti-sigma-E_RseA-like"/>
</dbReference>
<gene>
    <name evidence="4" type="ORF">NSMM_860005</name>
</gene>
<protein>
    <recommendedName>
        <fullName evidence="3">Anti sigma-E protein RseA N-terminal domain-containing protein</fullName>
    </recommendedName>
</protein>
<dbReference type="PANTHER" id="PTHR38104:SF1">
    <property type="entry name" value="ANTI-SIGMA-E FACTOR RSEA"/>
    <property type="match status" value="1"/>
</dbReference>
<dbReference type="SUPFAM" id="SSF89069">
    <property type="entry name" value="N-terminal, cytoplasmic domain of anti-sigmaE factor RseA"/>
    <property type="match status" value="1"/>
</dbReference>
<keyword evidence="2" id="KW-0472">Membrane</keyword>
<dbReference type="InterPro" id="IPR036147">
    <property type="entry name" value="Anti-sigma_E_RseA_N_sf"/>
</dbReference>
<evidence type="ECO:0000256" key="1">
    <source>
        <dbReference type="SAM" id="MobiDB-lite"/>
    </source>
</evidence>
<feature type="domain" description="Anti sigma-E protein RseA N-terminal" evidence="3">
    <location>
        <begin position="9"/>
        <end position="82"/>
    </location>
</feature>
<sequence length="205" mass="22414">MVKRGEIMNNKLSELVDGELDDDEAGELIKLAGRSDELLAEWKTYHVIGEALRQPVSISSLDISEKVHQQLVSEPTLLVPQLNKIYRASKSKLLGLSAAASIAVLAIGWMVSISVGTGPVQQEMLVAEKIEKRSMDTDNRSVTFLPPSGYSHLPTSIDYNRTDFPFAYRGFSHGGMIYHPHASSANQINAPQMPQTSVRPAPSGN</sequence>
<feature type="transmembrane region" description="Helical" evidence="2">
    <location>
        <begin position="93"/>
        <end position="111"/>
    </location>
</feature>
<accession>A0A1G5SIE8</accession>
<dbReference type="AlphaFoldDB" id="A0A1G5SIE8"/>
<proteinExistence type="predicted"/>
<name>A0A1G5SIE8_9PROT</name>
<dbReference type="OrthoDB" id="8561243at2"/>
<evidence type="ECO:0000313" key="5">
    <source>
        <dbReference type="Proteomes" id="UP000198729"/>
    </source>
</evidence>
<evidence type="ECO:0000313" key="4">
    <source>
        <dbReference type="EMBL" id="SCZ86986.1"/>
    </source>
</evidence>
<dbReference type="Pfam" id="PF03872">
    <property type="entry name" value="RseA_N"/>
    <property type="match status" value="1"/>
</dbReference>
<dbReference type="Proteomes" id="UP000198729">
    <property type="component" value="Unassembled WGS sequence"/>
</dbReference>
<dbReference type="EMBL" id="FMWO01000098">
    <property type="protein sequence ID" value="SCZ86986.1"/>
    <property type="molecule type" value="Genomic_DNA"/>
</dbReference>
<keyword evidence="5" id="KW-1185">Reference proteome</keyword>
<dbReference type="GO" id="GO:0016989">
    <property type="term" value="F:sigma factor antagonist activity"/>
    <property type="evidence" value="ECO:0007669"/>
    <property type="project" value="InterPro"/>
</dbReference>
<dbReference type="InterPro" id="IPR005572">
    <property type="entry name" value="Anti-sigma_E_RseA_N"/>
</dbReference>
<reference evidence="4 5" key="1">
    <citation type="submission" date="2016-10" db="EMBL/GenBank/DDBJ databases">
        <authorList>
            <person name="de Groot N.N."/>
        </authorList>
    </citation>
    <scope>NUCLEOTIDE SEQUENCE [LARGE SCALE GENOMIC DNA]</scope>
    <source>
        <strain evidence="4">1</strain>
    </source>
</reference>
<dbReference type="Gene3D" id="1.10.10.880">
    <property type="entry name" value="Anti sigma-E protein RseA, N-terminal domain"/>
    <property type="match status" value="1"/>
</dbReference>
<dbReference type="STRING" id="51642.NSMM_860005"/>
<dbReference type="CDD" id="cd16328">
    <property type="entry name" value="RseA_N"/>
    <property type="match status" value="1"/>
</dbReference>
<keyword evidence="2" id="KW-1133">Transmembrane helix</keyword>
<dbReference type="PANTHER" id="PTHR38104">
    <property type="match status" value="1"/>
</dbReference>
<evidence type="ECO:0000256" key="2">
    <source>
        <dbReference type="SAM" id="Phobius"/>
    </source>
</evidence>
<organism evidence="4 5">
    <name type="scientific">Nitrosomonas mobilis</name>
    <dbReference type="NCBI Taxonomy" id="51642"/>
    <lineage>
        <taxon>Bacteria</taxon>
        <taxon>Pseudomonadati</taxon>
        <taxon>Pseudomonadota</taxon>
        <taxon>Betaproteobacteria</taxon>
        <taxon>Nitrosomonadales</taxon>
        <taxon>Nitrosomonadaceae</taxon>
        <taxon>Nitrosomonas</taxon>
    </lineage>
</organism>
<keyword evidence="2" id="KW-0812">Transmembrane</keyword>
<evidence type="ECO:0000259" key="3">
    <source>
        <dbReference type="Pfam" id="PF03872"/>
    </source>
</evidence>
<feature type="region of interest" description="Disordered" evidence="1">
    <location>
        <begin position="185"/>
        <end position="205"/>
    </location>
</feature>